<dbReference type="AlphaFoldDB" id="A0A506U6G4"/>
<evidence type="ECO:0000256" key="3">
    <source>
        <dbReference type="ARBA" id="ARBA00022989"/>
    </source>
</evidence>
<evidence type="ECO:0000256" key="5">
    <source>
        <dbReference type="SAM" id="MobiDB-lite"/>
    </source>
</evidence>
<dbReference type="PANTHER" id="PTHR33507:SF3">
    <property type="entry name" value="INNER MEMBRANE PROTEIN YBBJ"/>
    <property type="match status" value="1"/>
</dbReference>
<dbReference type="GO" id="GO:0005886">
    <property type="term" value="C:plasma membrane"/>
    <property type="evidence" value="ECO:0007669"/>
    <property type="project" value="TreeGrafter"/>
</dbReference>
<proteinExistence type="predicted"/>
<comment type="subcellular location">
    <subcellularLocation>
        <location evidence="1">Membrane</location>
        <topology evidence="1">Multi-pass membrane protein</topology>
    </subcellularLocation>
</comment>
<dbReference type="Pfam" id="PF01957">
    <property type="entry name" value="NfeD"/>
    <property type="match status" value="1"/>
</dbReference>
<feature type="transmembrane region" description="Helical" evidence="6">
    <location>
        <begin position="55"/>
        <end position="75"/>
    </location>
</feature>
<keyword evidence="2 6" id="KW-0812">Transmembrane</keyword>
<dbReference type="Gene3D" id="2.40.50.140">
    <property type="entry name" value="Nucleic acid-binding proteins"/>
    <property type="match status" value="1"/>
</dbReference>
<organism evidence="8 9">
    <name type="scientific">Pararhizobium mangrovi</name>
    <dbReference type="NCBI Taxonomy" id="2590452"/>
    <lineage>
        <taxon>Bacteria</taxon>
        <taxon>Pseudomonadati</taxon>
        <taxon>Pseudomonadota</taxon>
        <taxon>Alphaproteobacteria</taxon>
        <taxon>Hyphomicrobiales</taxon>
        <taxon>Rhizobiaceae</taxon>
        <taxon>Rhizobium/Agrobacterium group</taxon>
        <taxon>Pararhizobium</taxon>
    </lineage>
</organism>
<evidence type="ECO:0000256" key="4">
    <source>
        <dbReference type="ARBA" id="ARBA00023136"/>
    </source>
</evidence>
<evidence type="ECO:0000256" key="1">
    <source>
        <dbReference type="ARBA" id="ARBA00004141"/>
    </source>
</evidence>
<feature type="domain" description="NfeD-like C-terminal" evidence="7">
    <location>
        <begin position="98"/>
        <end position="151"/>
    </location>
</feature>
<evidence type="ECO:0000313" key="9">
    <source>
        <dbReference type="Proteomes" id="UP000320314"/>
    </source>
</evidence>
<dbReference type="RefSeq" id="WP_141166272.1">
    <property type="nucleotide sequence ID" value="NZ_VHLH01000008.1"/>
</dbReference>
<dbReference type="Proteomes" id="UP000320314">
    <property type="component" value="Unassembled WGS sequence"/>
</dbReference>
<evidence type="ECO:0000256" key="6">
    <source>
        <dbReference type="SAM" id="Phobius"/>
    </source>
</evidence>
<dbReference type="OrthoDB" id="9810336at2"/>
<feature type="compositionally biased region" description="Polar residues" evidence="5">
    <location>
        <begin position="158"/>
        <end position="168"/>
    </location>
</feature>
<dbReference type="EMBL" id="VHLH01000008">
    <property type="protein sequence ID" value="TPW29963.1"/>
    <property type="molecule type" value="Genomic_DNA"/>
</dbReference>
<evidence type="ECO:0000256" key="2">
    <source>
        <dbReference type="ARBA" id="ARBA00022692"/>
    </source>
</evidence>
<reference evidence="8 9" key="1">
    <citation type="submission" date="2019-06" db="EMBL/GenBank/DDBJ databases">
        <authorList>
            <person name="Li M."/>
        </authorList>
    </citation>
    <scope>NUCLEOTIDE SEQUENCE [LARGE SCALE GENOMIC DNA]</scope>
    <source>
        <strain evidence="8 9">BGMRC6574</strain>
    </source>
</reference>
<dbReference type="PANTHER" id="PTHR33507">
    <property type="entry name" value="INNER MEMBRANE PROTEIN YBBJ"/>
    <property type="match status" value="1"/>
</dbReference>
<keyword evidence="3 6" id="KW-1133">Transmembrane helix</keyword>
<sequence length="168" mass="18519">MIDMLIRQLGPWSWWVLGFVLLIAEVVVPGVFFVWIGAAAIAIGAVSLLHWDSVWWTWQIQFIAFAILAFLAALVGRQVMAGREQDTDEPQLNRRSAGLVGRTTTLTDAIENGRGRIRLDDTYWTVAGPDMPTGTPVTVTAAKDRELTVERSKRASDDAQSAPAQTKP</sequence>
<feature type="region of interest" description="Disordered" evidence="5">
    <location>
        <begin position="142"/>
        <end position="168"/>
    </location>
</feature>
<dbReference type="InterPro" id="IPR052165">
    <property type="entry name" value="Membrane_assoc_protease"/>
</dbReference>
<comment type="caution">
    <text evidence="8">The sequence shown here is derived from an EMBL/GenBank/DDBJ whole genome shotgun (WGS) entry which is preliminary data.</text>
</comment>
<feature type="compositionally biased region" description="Basic and acidic residues" evidence="5">
    <location>
        <begin position="142"/>
        <end position="157"/>
    </location>
</feature>
<name>A0A506U6G4_9HYPH</name>
<dbReference type="InterPro" id="IPR012340">
    <property type="entry name" value="NA-bd_OB-fold"/>
</dbReference>
<feature type="transmembrane region" description="Helical" evidence="6">
    <location>
        <begin position="12"/>
        <end position="43"/>
    </location>
</feature>
<accession>A0A506U6G4</accession>
<protein>
    <submittedName>
        <fullName evidence="8">NfeD family protein</fullName>
    </submittedName>
</protein>
<evidence type="ECO:0000259" key="7">
    <source>
        <dbReference type="Pfam" id="PF01957"/>
    </source>
</evidence>
<keyword evidence="9" id="KW-1185">Reference proteome</keyword>
<dbReference type="InterPro" id="IPR002810">
    <property type="entry name" value="NfeD-like_C"/>
</dbReference>
<gene>
    <name evidence="8" type="ORF">FJU11_06775</name>
</gene>
<keyword evidence="4 6" id="KW-0472">Membrane</keyword>
<evidence type="ECO:0000313" key="8">
    <source>
        <dbReference type="EMBL" id="TPW29963.1"/>
    </source>
</evidence>